<dbReference type="Gramene" id="OE9A040002T1">
    <property type="protein sequence ID" value="OE9A040002C1"/>
    <property type="gene ID" value="OE9A040002"/>
</dbReference>
<organism evidence="2 3">
    <name type="scientific">Olea europaea subsp. europaea</name>
    <dbReference type="NCBI Taxonomy" id="158383"/>
    <lineage>
        <taxon>Eukaryota</taxon>
        <taxon>Viridiplantae</taxon>
        <taxon>Streptophyta</taxon>
        <taxon>Embryophyta</taxon>
        <taxon>Tracheophyta</taxon>
        <taxon>Spermatophyta</taxon>
        <taxon>Magnoliopsida</taxon>
        <taxon>eudicotyledons</taxon>
        <taxon>Gunneridae</taxon>
        <taxon>Pentapetalae</taxon>
        <taxon>asterids</taxon>
        <taxon>lamiids</taxon>
        <taxon>Lamiales</taxon>
        <taxon>Oleaceae</taxon>
        <taxon>Oleeae</taxon>
        <taxon>Olea</taxon>
    </lineage>
</organism>
<dbReference type="Proteomes" id="UP000594638">
    <property type="component" value="Unassembled WGS sequence"/>
</dbReference>
<comment type="caution">
    <text evidence="2">The sequence shown here is derived from an EMBL/GenBank/DDBJ whole genome shotgun (WGS) entry which is preliminary data.</text>
</comment>
<sequence>MAGSYDSNPFGEDEVNPFANPGSDRPAANTGLSPLRSEPAGYGRSTTVDIPLDRSKDLKKKEKELQTKEAELKKREQVSLCCILSSFYILSK</sequence>
<proteinExistence type="predicted"/>
<evidence type="ECO:0000313" key="3">
    <source>
        <dbReference type="Proteomes" id="UP000594638"/>
    </source>
</evidence>
<feature type="region of interest" description="Disordered" evidence="1">
    <location>
        <begin position="1"/>
        <end position="56"/>
    </location>
</feature>
<gene>
    <name evidence="2" type="ORF">OLEA9_A040002</name>
</gene>
<accession>A0A8S0TBX5</accession>
<keyword evidence="3" id="KW-1185">Reference proteome</keyword>
<evidence type="ECO:0000256" key="1">
    <source>
        <dbReference type="SAM" id="MobiDB-lite"/>
    </source>
</evidence>
<name>A0A8S0TBX5_OLEEU</name>
<dbReference type="EMBL" id="CACTIH010005813">
    <property type="protein sequence ID" value="CAA3002171.1"/>
    <property type="molecule type" value="Genomic_DNA"/>
</dbReference>
<protein>
    <submittedName>
        <fullName evidence="2">Secretory carrier-associated membrane 5</fullName>
    </submittedName>
</protein>
<dbReference type="AlphaFoldDB" id="A0A8S0TBX5"/>
<reference evidence="2 3" key="1">
    <citation type="submission" date="2019-12" db="EMBL/GenBank/DDBJ databases">
        <authorList>
            <person name="Alioto T."/>
            <person name="Alioto T."/>
            <person name="Gomez Garrido J."/>
        </authorList>
    </citation>
    <scope>NUCLEOTIDE SEQUENCE [LARGE SCALE GENOMIC DNA]</scope>
</reference>
<dbReference type="OrthoDB" id="1740449at2759"/>
<evidence type="ECO:0000313" key="2">
    <source>
        <dbReference type="EMBL" id="CAA3002171.1"/>
    </source>
</evidence>